<evidence type="ECO:0000256" key="5">
    <source>
        <dbReference type="SAM" id="Phobius"/>
    </source>
</evidence>
<dbReference type="PANTHER" id="PTHR12080:SF125">
    <property type="entry name" value="CD48 ANTIGEN-LIKE"/>
    <property type="match status" value="1"/>
</dbReference>
<dbReference type="InterPro" id="IPR013783">
    <property type="entry name" value="Ig-like_fold"/>
</dbReference>
<keyword evidence="5" id="KW-0812">Transmembrane</keyword>
<dbReference type="InterPro" id="IPR015631">
    <property type="entry name" value="CD2/SLAM_rcpt"/>
</dbReference>
<evidence type="ECO:0000313" key="7">
    <source>
        <dbReference type="Proteomes" id="UP001044222"/>
    </source>
</evidence>
<keyword evidence="7" id="KW-1185">Reference proteome</keyword>
<evidence type="ECO:0000256" key="3">
    <source>
        <dbReference type="ARBA" id="ARBA00023136"/>
    </source>
</evidence>
<organism evidence="6 7">
    <name type="scientific">Anguilla anguilla</name>
    <name type="common">European freshwater eel</name>
    <name type="synonym">Muraena anguilla</name>
    <dbReference type="NCBI Taxonomy" id="7936"/>
    <lineage>
        <taxon>Eukaryota</taxon>
        <taxon>Metazoa</taxon>
        <taxon>Chordata</taxon>
        <taxon>Craniata</taxon>
        <taxon>Vertebrata</taxon>
        <taxon>Euteleostomi</taxon>
        <taxon>Actinopterygii</taxon>
        <taxon>Neopterygii</taxon>
        <taxon>Teleostei</taxon>
        <taxon>Anguilliformes</taxon>
        <taxon>Anguillidae</taxon>
        <taxon>Anguilla</taxon>
    </lineage>
</organism>
<feature type="transmembrane region" description="Helical" evidence="5">
    <location>
        <begin position="210"/>
        <end position="231"/>
    </location>
</feature>
<protein>
    <recommendedName>
        <fullName evidence="8">Ig-like domain-containing protein</fullName>
    </recommendedName>
</protein>
<sequence>MTITNLDSRFNGVYSSDVNGIQATKKWTLTLLGDEVYGKHGGEITLTPDPFTGSLERIVWKHGGDKAIESEGGITDAYRQFKGSTSLNKITGEMRITKLNSTFNGVYSSDVNGIQATKRWTLTVLDPVSKPIIDKNCTESKCVLSCKNEATVKVQCAWRKGEEELQKYDRTLELEKTDDTVGKAYICNCSNPVSFAESDQVVPFPPETPVGLILGLLFLIIIIAIGVIALIKRKQLMESVRTRCGTRGKF</sequence>
<keyword evidence="4" id="KW-0325">Glycoprotein</keyword>
<gene>
    <name evidence="6" type="ORF">ANANG_G00275960</name>
</gene>
<evidence type="ECO:0000256" key="4">
    <source>
        <dbReference type="ARBA" id="ARBA00023180"/>
    </source>
</evidence>
<dbReference type="GO" id="GO:0016020">
    <property type="term" value="C:membrane"/>
    <property type="evidence" value="ECO:0007669"/>
    <property type="project" value="UniProtKB-SubCell"/>
</dbReference>
<name>A0A9D3LPV5_ANGAN</name>
<dbReference type="PANTHER" id="PTHR12080">
    <property type="entry name" value="SIGNALING LYMPHOCYTIC ACTIVATION MOLECULE"/>
    <property type="match status" value="1"/>
</dbReference>
<comment type="caution">
    <text evidence="6">The sequence shown here is derived from an EMBL/GenBank/DDBJ whole genome shotgun (WGS) entry which is preliminary data.</text>
</comment>
<dbReference type="AlphaFoldDB" id="A0A9D3LPV5"/>
<reference evidence="6" key="1">
    <citation type="submission" date="2021-01" db="EMBL/GenBank/DDBJ databases">
        <title>A chromosome-scale assembly of European eel, Anguilla anguilla.</title>
        <authorList>
            <person name="Henkel C."/>
            <person name="Jong-Raadsen S.A."/>
            <person name="Dufour S."/>
            <person name="Weltzien F.-A."/>
            <person name="Palstra A.P."/>
            <person name="Pelster B."/>
            <person name="Spaink H.P."/>
            <person name="Van Den Thillart G.E."/>
            <person name="Jansen H."/>
            <person name="Zahm M."/>
            <person name="Klopp C."/>
            <person name="Cedric C."/>
            <person name="Louis A."/>
            <person name="Berthelot C."/>
            <person name="Parey E."/>
            <person name="Roest Crollius H."/>
            <person name="Montfort J."/>
            <person name="Robinson-Rechavi M."/>
            <person name="Bucao C."/>
            <person name="Bouchez O."/>
            <person name="Gislard M."/>
            <person name="Lluch J."/>
            <person name="Milhes M."/>
            <person name="Lampietro C."/>
            <person name="Lopez Roques C."/>
            <person name="Donnadieu C."/>
            <person name="Braasch I."/>
            <person name="Desvignes T."/>
            <person name="Postlethwait J."/>
            <person name="Bobe J."/>
            <person name="Guiguen Y."/>
            <person name="Dirks R."/>
        </authorList>
    </citation>
    <scope>NUCLEOTIDE SEQUENCE</scope>
    <source>
        <strain evidence="6">Tag_6206</strain>
        <tissue evidence="6">Liver</tissue>
    </source>
</reference>
<evidence type="ECO:0000256" key="1">
    <source>
        <dbReference type="ARBA" id="ARBA00004370"/>
    </source>
</evidence>
<keyword evidence="2" id="KW-0732">Signal</keyword>
<evidence type="ECO:0000313" key="6">
    <source>
        <dbReference type="EMBL" id="KAG5833439.1"/>
    </source>
</evidence>
<keyword evidence="3 5" id="KW-0472">Membrane</keyword>
<evidence type="ECO:0008006" key="8">
    <source>
        <dbReference type="Google" id="ProtNLM"/>
    </source>
</evidence>
<dbReference type="Proteomes" id="UP001044222">
    <property type="component" value="Chromosome 16"/>
</dbReference>
<proteinExistence type="predicted"/>
<accession>A0A9D3LPV5</accession>
<dbReference type="Gene3D" id="2.60.40.10">
    <property type="entry name" value="Immunoglobulins"/>
    <property type="match status" value="2"/>
</dbReference>
<evidence type="ECO:0000256" key="2">
    <source>
        <dbReference type="ARBA" id="ARBA00022729"/>
    </source>
</evidence>
<comment type="subcellular location">
    <subcellularLocation>
        <location evidence="1">Membrane</location>
    </subcellularLocation>
</comment>
<dbReference type="EMBL" id="JAFIRN010000016">
    <property type="protein sequence ID" value="KAG5833439.1"/>
    <property type="molecule type" value="Genomic_DNA"/>
</dbReference>
<keyword evidence="5" id="KW-1133">Transmembrane helix</keyword>